<proteinExistence type="predicted"/>
<keyword evidence="14" id="KW-0175">Coiled coil</keyword>
<dbReference type="SUPFAM" id="SSF158472">
    <property type="entry name" value="HAMP domain-like"/>
    <property type="match status" value="1"/>
</dbReference>
<evidence type="ECO:0000256" key="12">
    <source>
        <dbReference type="ARBA" id="ARBA00023012"/>
    </source>
</evidence>
<comment type="catalytic activity">
    <reaction evidence="1">
        <text>ATP + protein L-histidine = ADP + protein N-phospho-L-histidine.</text>
        <dbReference type="EC" id="2.7.13.3"/>
    </reaction>
</comment>
<evidence type="ECO:0000256" key="5">
    <source>
        <dbReference type="ARBA" id="ARBA00022553"/>
    </source>
</evidence>
<keyword evidence="11 15" id="KW-1133">Transmembrane helix</keyword>
<evidence type="ECO:0000256" key="4">
    <source>
        <dbReference type="ARBA" id="ARBA00022475"/>
    </source>
</evidence>
<dbReference type="Gene3D" id="1.10.287.130">
    <property type="match status" value="1"/>
</dbReference>
<keyword evidence="9" id="KW-0418">Kinase</keyword>
<keyword evidence="13 15" id="KW-0472">Membrane</keyword>
<keyword evidence="12" id="KW-0902">Two-component regulatory system</keyword>
<feature type="coiled-coil region" evidence="14">
    <location>
        <begin position="224"/>
        <end position="251"/>
    </location>
</feature>
<dbReference type="SMART" id="SM00388">
    <property type="entry name" value="HisKA"/>
    <property type="match status" value="1"/>
</dbReference>
<dbReference type="InterPro" id="IPR004358">
    <property type="entry name" value="Sig_transdc_His_kin-like_C"/>
</dbReference>
<dbReference type="PANTHER" id="PTHR45528">
    <property type="entry name" value="SENSOR HISTIDINE KINASE CPXA"/>
    <property type="match status" value="1"/>
</dbReference>
<keyword evidence="5" id="KW-0597">Phosphoprotein</keyword>
<dbReference type="RefSeq" id="WP_015076882.1">
    <property type="nucleotide sequence ID" value="NC_019425.2"/>
</dbReference>
<evidence type="ECO:0000256" key="15">
    <source>
        <dbReference type="SAM" id="Phobius"/>
    </source>
</evidence>
<organism evidence="18 19">
    <name type="scientific">Carnobacterium maltaromaticum LMA28</name>
    <dbReference type="NCBI Taxonomy" id="1234679"/>
    <lineage>
        <taxon>Bacteria</taxon>
        <taxon>Bacillati</taxon>
        <taxon>Bacillota</taxon>
        <taxon>Bacilli</taxon>
        <taxon>Lactobacillales</taxon>
        <taxon>Carnobacteriaceae</taxon>
        <taxon>Carnobacterium</taxon>
    </lineage>
</organism>
<dbReference type="PROSITE" id="PS50885">
    <property type="entry name" value="HAMP"/>
    <property type="match status" value="1"/>
</dbReference>
<dbReference type="GO" id="GO:0000155">
    <property type="term" value="F:phosphorelay sensor kinase activity"/>
    <property type="evidence" value="ECO:0007669"/>
    <property type="project" value="InterPro"/>
</dbReference>
<evidence type="ECO:0000313" key="18">
    <source>
        <dbReference type="EMBL" id="CCO11758.2"/>
    </source>
</evidence>
<dbReference type="Proteomes" id="UP000000212">
    <property type="component" value="Chromosome"/>
</dbReference>
<dbReference type="EC" id="2.7.13.3" evidence="3"/>
<keyword evidence="6" id="KW-0808">Transferase</keyword>
<evidence type="ECO:0000256" key="9">
    <source>
        <dbReference type="ARBA" id="ARBA00022777"/>
    </source>
</evidence>
<keyword evidence="4" id="KW-1003">Cell membrane</keyword>
<feature type="transmembrane region" description="Helical" evidence="15">
    <location>
        <begin position="170"/>
        <end position="188"/>
    </location>
</feature>
<comment type="subcellular location">
    <subcellularLocation>
        <location evidence="2">Cell membrane</location>
        <topology evidence="2">Multi-pass membrane protein</topology>
    </subcellularLocation>
</comment>
<sequence>MKRTIKWQLIVSFLLLSSLIIGSLSFITISLMNNHFEKYVKERQEETLTQYVESIELLFNYSEQNWQTQGIGDIGKKALENNIIIEVYDRNNKILWAPSKTEKSKATKKMNIYAKYLKNKLDITNTNVVKIEKNLTYKESTIGKVLFRHVGPLSYTKHDVVFISDMKKNLMIVSFAALFISFIFATWVSRKMSIPLTHVNDFTKKVANGDYSQQIPQETSILEINELISSVNELTRQLEQQQELRKRLSTDIAHEIRTPLTTLKGNIEGMLDGIWDVSTERLQSCYDEVTRLTRLIGNIEKLTKLEKNYEKLIKSNFNLNSLIFQVVTNFDSSIKQKEIQFNLYGEEISVFADKDKFSQVMTNLLANAIKFTQKYGEISISLNKVGNNVEIKVKDNGIGINEEEVEHIFDRFYMADPARSSSQGGQGIGLAIVKSIVEAHSGSIRVESNIGTGSCFFIKLPIKNRL</sequence>
<evidence type="ECO:0000256" key="2">
    <source>
        <dbReference type="ARBA" id="ARBA00004651"/>
    </source>
</evidence>
<dbReference type="AlphaFoldDB" id="K8EIS8"/>
<dbReference type="GO" id="GO:0005524">
    <property type="term" value="F:ATP binding"/>
    <property type="evidence" value="ECO:0007669"/>
    <property type="project" value="UniProtKB-KW"/>
</dbReference>
<dbReference type="InterPro" id="IPR050398">
    <property type="entry name" value="HssS/ArlS-like"/>
</dbReference>
<evidence type="ECO:0000313" key="19">
    <source>
        <dbReference type="Proteomes" id="UP000000212"/>
    </source>
</evidence>
<dbReference type="SMART" id="SM00387">
    <property type="entry name" value="HATPase_c"/>
    <property type="match status" value="1"/>
</dbReference>
<dbReference type="InterPro" id="IPR003594">
    <property type="entry name" value="HATPase_dom"/>
</dbReference>
<dbReference type="PROSITE" id="PS50109">
    <property type="entry name" value="HIS_KIN"/>
    <property type="match status" value="1"/>
</dbReference>
<dbReference type="Gene3D" id="3.30.565.10">
    <property type="entry name" value="Histidine kinase-like ATPase, C-terminal domain"/>
    <property type="match status" value="1"/>
</dbReference>
<protein>
    <recommendedName>
        <fullName evidence="3">histidine kinase</fullName>
        <ecNumber evidence="3">2.7.13.3</ecNumber>
    </recommendedName>
</protein>
<dbReference type="PANTHER" id="PTHR45528:SF1">
    <property type="entry name" value="SENSOR HISTIDINE KINASE CPXA"/>
    <property type="match status" value="1"/>
</dbReference>
<evidence type="ECO:0000256" key="1">
    <source>
        <dbReference type="ARBA" id="ARBA00000085"/>
    </source>
</evidence>
<feature type="domain" description="Histidine kinase" evidence="16">
    <location>
        <begin position="251"/>
        <end position="464"/>
    </location>
</feature>
<dbReference type="SUPFAM" id="SSF55874">
    <property type="entry name" value="ATPase domain of HSP90 chaperone/DNA topoisomerase II/histidine kinase"/>
    <property type="match status" value="1"/>
</dbReference>
<gene>
    <name evidence="18" type="ORF">BN424_2318</name>
</gene>
<dbReference type="GO" id="GO:0005886">
    <property type="term" value="C:plasma membrane"/>
    <property type="evidence" value="ECO:0007669"/>
    <property type="project" value="UniProtKB-SubCell"/>
</dbReference>
<keyword evidence="10" id="KW-0067">ATP-binding</keyword>
<dbReference type="CDD" id="cd00075">
    <property type="entry name" value="HATPase"/>
    <property type="match status" value="1"/>
</dbReference>
<evidence type="ECO:0000256" key="13">
    <source>
        <dbReference type="ARBA" id="ARBA00023136"/>
    </source>
</evidence>
<dbReference type="FunFam" id="3.30.565.10:FF:000006">
    <property type="entry name" value="Sensor histidine kinase WalK"/>
    <property type="match status" value="1"/>
</dbReference>
<dbReference type="InterPro" id="IPR003660">
    <property type="entry name" value="HAMP_dom"/>
</dbReference>
<dbReference type="InterPro" id="IPR003661">
    <property type="entry name" value="HisK_dim/P_dom"/>
</dbReference>
<evidence type="ECO:0000256" key="11">
    <source>
        <dbReference type="ARBA" id="ARBA00022989"/>
    </source>
</evidence>
<evidence type="ECO:0000256" key="8">
    <source>
        <dbReference type="ARBA" id="ARBA00022741"/>
    </source>
</evidence>
<evidence type="ECO:0000256" key="14">
    <source>
        <dbReference type="SAM" id="Coils"/>
    </source>
</evidence>
<dbReference type="SUPFAM" id="SSF47384">
    <property type="entry name" value="Homodimeric domain of signal transducing histidine kinase"/>
    <property type="match status" value="1"/>
</dbReference>
<dbReference type="SMART" id="SM00304">
    <property type="entry name" value="HAMP"/>
    <property type="match status" value="1"/>
</dbReference>
<dbReference type="KEGG" id="cml:BN424_2318"/>
<dbReference type="OrthoDB" id="9813151at2"/>
<evidence type="ECO:0000256" key="6">
    <source>
        <dbReference type="ARBA" id="ARBA00022679"/>
    </source>
</evidence>
<reference evidence="19" key="1">
    <citation type="journal article" date="2013" name="Genome Announc.">
        <title>Complete Chromosome Sequence of Carnobacterium maltaromaticum LMA 28.</title>
        <authorList>
            <person name="Cailliez-Grimal C."/>
            <person name="Chaillou S."/>
            <person name="Anba-Mondoloni J."/>
            <person name="Loux V."/>
            <person name="Afzal M.I."/>
            <person name="Rahman A."/>
            <person name="Kergourlay G."/>
            <person name="Champomier-Verges M.C."/>
            <person name="Zagorec M."/>
            <person name="Dalgaard P."/>
            <person name="Leisner J.J."/>
            <person name="Prevost H."/>
            <person name="Revol-Junelles A.M."/>
            <person name="Borges F."/>
        </authorList>
    </citation>
    <scope>NUCLEOTIDE SEQUENCE</scope>
    <source>
        <strain evidence="19">LMA28</strain>
    </source>
</reference>
<dbReference type="eggNOG" id="COG5002">
    <property type="taxonomic scope" value="Bacteria"/>
</dbReference>
<dbReference type="PRINTS" id="PR00344">
    <property type="entry name" value="BCTRLSENSOR"/>
</dbReference>
<dbReference type="Pfam" id="PF02518">
    <property type="entry name" value="HATPase_c"/>
    <property type="match status" value="1"/>
</dbReference>
<evidence type="ECO:0000256" key="7">
    <source>
        <dbReference type="ARBA" id="ARBA00022692"/>
    </source>
</evidence>
<dbReference type="EMBL" id="HE999757">
    <property type="protein sequence ID" value="CCO11758.2"/>
    <property type="molecule type" value="Genomic_DNA"/>
</dbReference>
<evidence type="ECO:0000259" key="16">
    <source>
        <dbReference type="PROSITE" id="PS50109"/>
    </source>
</evidence>
<dbReference type="STRING" id="1234679.BN424_2318"/>
<dbReference type="Pfam" id="PF00512">
    <property type="entry name" value="HisKA"/>
    <property type="match status" value="1"/>
</dbReference>
<dbReference type="CDD" id="cd00082">
    <property type="entry name" value="HisKA"/>
    <property type="match status" value="1"/>
</dbReference>
<keyword evidence="8" id="KW-0547">Nucleotide-binding</keyword>
<evidence type="ECO:0000256" key="10">
    <source>
        <dbReference type="ARBA" id="ARBA00022840"/>
    </source>
</evidence>
<dbReference type="InterPro" id="IPR036890">
    <property type="entry name" value="HATPase_C_sf"/>
</dbReference>
<dbReference type="InterPro" id="IPR005467">
    <property type="entry name" value="His_kinase_dom"/>
</dbReference>
<accession>K8EIS8</accession>
<dbReference type="CDD" id="cd06225">
    <property type="entry name" value="HAMP"/>
    <property type="match status" value="1"/>
</dbReference>
<name>K8EIS8_CARML</name>
<evidence type="ECO:0000256" key="3">
    <source>
        <dbReference type="ARBA" id="ARBA00012438"/>
    </source>
</evidence>
<evidence type="ECO:0000259" key="17">
    <source>
        <dbReference type="PROSITE" id="PS50885"/>
    </source>
</evidence>
<dbReference type="Gene3D" id="6.10.340.10">
    <property type="match status" value="1"/>
</dbReference>
<feature type="domain" description="HAMP" evidence="17">
    <location>
        <begin position="190"/>
        <end position="243"/>
    </location>
</feature>
<keyword evidence="7 15" id="KW-0812">Transmembrane</keyword>
<keyword evidence="19" id="KW-1185">Reference proteome</keyword>
<dbReference type="InterPro" id="IPR036097">
    <property type="entry name" value="HisK_dim/P_sf"/>
</dbReference>
<dbReference type="HOGENOM" id="CLU_000445_89_6_9"/>